<name>A0A1M5BZC7_9BACT</name>
<dbReference type="EMBL" id="FQUO01000008">
    <property type="protein sequence ID" value="SHF47776.1"/>
    <property type="molecule type" value="Genomic_DNA"/>
</dbReference>
<sequence length="152" mass="16860">MNEHFISRTAVYLLSIVMIVFGVYHFLQPKMMLIYVPDWVPGGLVWVYFTGAAFILAAVAFLTNKLVKLAGYMLAALLLVFVLTIHLPNYLNAGDVDMQRQAFVNLLKDTAIMAFALFVASNAVHQRINEAEGNMPTGRVVTLPKQEPSASI</sequence>
<reference evidence="2 3" key="1">
    <citation type="submission" date="2016-11" db="EMBL/GenBank/DDBJ databases">
        <authorList>
            <person name="Jaros S."/>
            <person name="Januszkiewicz K."/>
            <person name="Wedrychowicz H."/>
        </authorList>
    </citation>
    <scope>NUCLEOTIDE SEQUENCE [LARGE SCALE GENOMIC DNA]</scope>
    <source>
        <strain evidence="2 3">DSM 26897</strain>
    </source>
</reference>
<evidence type="ECO:0000313" key="2">
    <source>
        <dbReference type="EMBL" id="SHF47776.1"/>
    </source>
</evidence>
<keyword evidence="3" id="KW-1185">Reference proteome</keyword>
<evidence type="ECO:0008006" key="4">
    <source>
        <dbReference type="Google" id="ProtNLM"/>
    </source>
</evidence>
<feature type="transmembrane region" description="Helical" evidence="1">
    <location>
        <begin position="39"/>
        <end position="62"/>
    </location>
</feature>
<protein>
    <recommendedName>
        <fullName evidence="4">DoxX protein</fullName>
    </recommendedName>
</protein>
<keyword evidence="1" id="KW-0812">Transmembrane</keyword>
<keyword evidence="1" id="KW-1133">Transmembrane helix</keyword>
<dbReference type="RefSeq" id="WP_073043424.1">
    <property type="nucleotide sequence ID" value="NZ_FQUO01000008.1"/>
</dbReference>
<accession>A0A1M5BZC7</accession>
<feature type="transmembrane region" description="Helical" evidence="1">
    <location>
        <begin position="102"/>
        <end position="120"/>
    </location>
</feature>
<feature type="transmembrane region" description="Helical" evidence="1">
    <location>
        <begin position="69"/>
        <end position="90"/>
    </location>
</feature>
<organism evidence="2 3">
    <name type="scientific">Cnuella takakiae</name>
    <dbReference type="NCBI Taxonomy" id="1302690"/>
    <lineage>
        <taxon>Bacteria</taxon>
        <taxon>Pseudomonadati</taxon>
        <taxon>Bacteroidota</taxon>
        <taxon>Chitinophagia</taxon>
        <taxon>Chitinophagales</taxon>
        <taxon>Chitinophagaceae</taxon>
        <taxon>Cnuella</taxon>
    </lineage>
</organism>
<dbReference type="AlphaFoldDB" id="A0A1M5BZC7"/>
<evidence type="ECO:0000256" key="1">
    <source>
        <dbReference type="SAM" id="Phobius"/>
    </source>
</evidence>
<feature type="transmembrane region" description="Helical" evidence="1">
    <location>
        <begin position="9"/>
        <end position="27"/>
    </location>
</feature>
<evidence type="ECO:0000313" key="3">
    <source>
        <dbReference type="Proteomes" id="UP000184368"/>
    </source>
</evidence>
<dbReference type="Proteomes" id="UP000184368">
    <property type="component" value="Unassembled WGS sequence"/>
</dbReference>
<keyword evidence="1" id="KW-0472">Membrane</keyword>
<proteinExistence type="predicted"/>
<dbReference type="OrthoDB" id="676045at2"/>
<gene>
    <name evidence="2" type="ORF">SAMN05444008_108160</name>
</gene>